<organism evidence="9 10">
    <name type="scientific">Natronomonas moolapensis (strain DSM 18674 / CECT 7526 / JCM 14361 / 8.8.11)</name>
    <dbReference type="NCBI Taxonomy" id="268739"/>
    <lineage>
        <taxon>Archaea</taxon>
        <taxon>Methanobacteriati</taxon>
        <taxon>Methanobacteriota</taxon>
        <taxon>Stenosarchaea group</taxon>
        <taxon>Halobacteria</taxon>
        <taxon>Halobacteriales</taxon>
        <taxon>Natronomonadaceae</taxon>
        <taxon>Natronomonas</taxon>
    </lineage>
</organism>
<evidence type="ECO:0000256" key="2">
    <source>
        <dbReference type="ARBA" id="ARBA00022741"/>
    </source>
</evidence>
<dbReference type="InterPro" id="IPR012340">
    <property type="entry name" value="NA-bd_OB-fold"/>
</dbReference>
<dbReference type="KEGG" id="nmo:Nmlp_2872"/>
<sequence length="883" mass="96482">MNVRGPVLEVGEPRTVETSHGTGDLLEVTIRPERGADAPVDVTLWGKWTETASDLEPGMELLVTDAEAREFDGETSYATTGSSAVVVEPDFLVDVTDIRGWVQCPRIYYLNKITGLPLKYPVVKGTVVHDVFGDLLRGRDIDDSIDERVATAALEAGLLGETADGVADDVRQNAAAIEGWLQQGRFGEDSWRSEQTLLSERFGIKGRADAVRRGTPVELKTGKNLDRDPRFQDKVQATCYALLLADDIEDAPDTGTLLYTKNTALDRADASGDLSPAKEFSIGPGFLKYVLRVRNEIAAAEYDRSVPTGFESGAKCEYCFERDPCMAVAGRLEQESKAGQLGEPLPGAERAYFERFYRAIEDERRAVHAEYRKLWEQSAQERADDDRALIGLEPTGREPVSGGRWELRARRTSDAVSKLREGDRVLASDGHPTRGTAELATITDLGEEVVVVADEPIELRRLDQYPSEIGVDRQLTALHDAVLQGDPDRKDVLFGRREPTFSGERRTVIDNNGAQDDAVNAALRADDFALIHGPPGTGKTYTLAHAVRALVERGERVLLSAFTNRAVDNAIEALESQDFNDVLRWGSETGVREDMQEYRLERRGDPEERAAALSSADVVAATTAACGSRALKSQSFDVAVVDEAGQLTEPGTFLPATLADRFVLVGDHRQLPPVVRAENDLQISLFERLIDEHPDAAVMLDRQYRMSQRIQYFPSEAFYDGQLRPATAEVAARRLADLGGVDADALPPALSGGVSFVDPGGDARGNTNPAEADRVAGIVRSFLDAGVDPDDIGVIAPFRAQVAEISRRLSGVAVDTVDRFQGSAKEVVVISFTATGDLSSPIFEDHRRVNVALTRAKRSLVLVGDRATLTSDPFYARMLEWAA</sequence>
<dbReference type="Gene3D" id="3.90.320.10">
    <property type="match status" value="1"/>
</dbReference>
<dbReference type="OrthoDB" id="45637at2157"/>
<dbReference type="InterPro" id="IPR041679">
    <property type="entry name" value="DNA2/NAM7-like_C"/>
</dbReference>
<dbReference type="AlphaFoldDB" id="M1XRY3"/>
<dbReference type="GO" id="GO:0043139">
    <property type="term" value="F:5'-3' DNA helicase activity"/>
    <property type="evidence" value="ECO:0007669"/>
    <property type="project" value="TreeGrafter"/>
</dbReference>
<feature type="domain" description="DNA2/NAM7 helicase helicase" evidence="7">
    <location>
        <begin position="608"/>
        <end position="676"/>
    </location>
</feature>
<keyword evidence="10" id="KW-1185">Reference proteome</keyword>
<feature type="domain" description="DNA2/NAM7 helicase-like C-terminal" evidence="8">
    <location>
        <begin position="681"/>
        <end position="866"/>
    </location>
</feature>
<comment type="similarity">
    <text evidence="1">Belongs to the DNA2/NAM7 helicase family.</text>
</comment>
<evidence type="ECO:0000256" key="1">
    <source>
        <dbReference type="ARBA" id="ARBA00007913"/>
    </source>
</evidence>
<dbReference type="GeneID" id="14651554"/>
<dbReference type="Pfam" id="PF13086">
    <property type="entry name" value="AAA_11"/>
    <property type="match status" value="2"/>
</dbReference>
<dbReference type="InterPro" id="IPR011604">
    <property type="entry name" value="PDDEXK-like_dom_sf"/>
</dbReference>
<dbReference type="SUPFAM" id="SSF52540">
    <property type="entry name" value="P-loop containing nucleoside triphosphate hydrolases"/>
    <property type="match status" value="1"/>
</dbReference>
<evidence type="ECO:0000313" key="9">
    <source>
        <dbReference type="EMBL" id="CCQ37022.1"/>
    </source>
</evidence>
<keyword evidence="4 9" id="KW-0347">Helicase</keyword>
<dbReference type="CDD" id="cd18808">
    <property type="entry name" value="SF1_C_Upf1"/>
    <property type="match status" value="1"/>
</dbReference>
<dbReference type="Proteomes" id="UP000011867">
    <property type="component" value="Chromosome"/>
</dbReference>
<dbReference type="HOGENOM" id="CLU_005032_0_0_2"/>
<feature type="domain" description="PD-(D/E)XK endonuclease-like" evidence="6">
    <location>
        <begin position="97"/>
        <end position="322"/>
    </location>
</feature>
<dbReference type="SUPFAM" id="SSF50249">
    <property type="entry name" value="Nucleic acid-binding proteins"/>
    <property type="match status" value="1"/>
</dbReference>
<evidence type="ECO:0000259" key="7">
    <source>
        <dbReference type="Pfam" id="PF13086"/>
    </source>
</evidence>
<protein>
    <submittedName>
        <fullName evidence="9">ATP-dependent DNA helicase Dna2</fullName>
        <ecNumber evidence="9">3.6.4.12</ecNumber>
    </submittedName>
</protein>
<dbReference type="InterPro" id="IPR041677">
    <property type="entry name" value="DNA2/NAM7_AAA_11"/>
</dbReference>
<dbReference type="InterPro" id="IPR038726">
    <property type="entry name" value="PDDEXK_AddAB-type"/>
</dbReference>
<dbReference type="Pfam" id="PF13087">
    <property type="entry name" value="AAA_12"/>
    <property type="match status" value="1"/>
</dbReference>
<evidence type="ECO:0000256" key="4">
    <source>
        <dbReference type="ARBA" id="ARBA00022806"/>
    </source>
</evidence>
<dbReference type="GO" id="GO:0005524">
    <property type="term" value="F:ATP binding"/>
    <property type="evidence" value="ECO:0007669"/>
    <property type="project" value="UniProtKB-KW"/>
</dbReference>
<keyword evidence="3 9" id="KW-0378">Hydrolase</keyword>
<dbReference type="PANTHER" id="PTHR43788">
    <property type="entry name" value="DNA2/NAM7 HELICASE FAMILY MEMBER"/>
    <property type="match status" value="1"/>
</dbReference>
<feature type="domain" description="DNA2/NAM7 helicase helicase" evidence="7">
    <location>
        <begin position="512"/>
        <end position="603"/>
    </location>
</feature>
<dbReference type="RefSeq" id="WP_015409786.1">
    <property type="nucleotide sequence ID" value="NC_020388.1"/>
</dbReference>
<dbReference type="EMBL" id="HF582854">
    <property type="protein sequence ID" value="CCQ37022.1"/>
    <property type="molecule type" value="Genomic_DNA"/>
</dbReference>
<proteinExistence type="inferred from homology"/>
<dbReference type="Gene3D" id="2.40.50.140">
    <property type="entry name" value="Nucleic acid-binding proteins"/>
    <property type="match status" value="1"/>
</dbReference>
<keyword evidence="5" id="KW-0067">ATP-binding</keyword>
<keyword evidence="2" id="KW-0547">Nucleotide-binding</keyword>
<dbReference type="InterPro" id="IPR047187">
    <property type="entry name" value="SF1_C_Upf1"/>
</dbReference>
<dbReference type="eggNOG" id="arCOG00795">
    <property type="taxonomic scope" value="Archaea"/>
</dbReference>
<dbReference type="InterPro" id="IPR027417">
    <property type="entry name" value="P-loop_NTPase"/>
</dbReference>
<name>M1XRY3_NATM8</name>
<dbReference type="Gene3D" id="3.40.50.300">
    <property type="entry name" value="P-loop containing nucleotide triphosphate hydrolases"/>
    <property type="match status" value="2"/>
</dbReference>
<evidence type="ECO:0000259" key="6">
    <source>
        <dbReference type="Pfam" id="PF12705"/>
    </source>
</evidence>
<reference evidence="9 10" key="1">
    <citation type="journal article" date="2013" name="Genome Announc.">
        <title>Genome of the haloarchaeon Natronomonas moolapensis, a neutrophilic member of a previously haloalkaliphilic genus.</title>
        <authorList>
            <person name="Dyall-Smith M.L."/>
            <person name="Pfeiffer F."/>
            <person name="Oberwinkler T."/>
            <person name="Klee K."/>
            <person name="Rampp M."/>
            <person name="Palm P."/>
            <person name="Gross K."/>
            <person name="Schuster S.C."/>
            <person name="Oesterhelt D."/>
        </authorList>
    </citation>
    <scope>NUCLEOTIDE SEQUENCE [LARGE SCALE GENOMIC DNA]</scope>
    <source>
        <strain evidence="10">DSM 18674 / JCM 14361 / 8.8.11</strain>
    </source>
</reference>
<dbReference type="STRING" id="268739.Nmlp_2872"/>
<dbReference type="Pfam" id="PF12705">
    <property type="entry name" value="PDDEXK_1"/>
    <property type="match status" value="1"/>
</dbReference>
<evidence type="ECO:0000259" key="8">
    <source>
        <dbReference type="Pfam" id="PF13087"/>
    </source>
</evidence>
<dbReference type="InterPro" id="IPR050534">
    <property type="entry name" value="Coronavir_polyprotein_1ab"/>
</dbReference>
<dbReference type="PANTHER" id="PTHR43788:SF8">
    <property type="entry name" value="DNA-BINDING PROTEIN SMUBP-2"/>
    <property type="match status" value="1"/>
</dbReference>
<evidence type="ECO:0000256" key="5">
    <source>
        <dbReference type="ARBA" id="ARBA00022840"/>
    </source>
</evidence>
<dbReference type="GO" id="GO:0016787">
    <property type="term" value="F:hydrolase activity"/>
    <property type="evidence" value="ECO:0007669"/>
    <property type="project" value="UniProtKB-KW"/>
</dbReference>
<evidence type="ECO:0000313" key="10">
    <source>
        <dbReference type="Proteomes" id="UP000011867"/>
    </source>
</evidence>
<dbReference type="EC" id="3.6.4.12" evidence="9"/>
<evidence type="ECO:0000256" key="3">
    <source>
        <dbReference type="ARBA" id="ARBA00022801"/>
    </source>
</evidence>
<accession>M1XRY3</accession>
<gene>
    <name evidence="9" type="primary">dna2</name>
    <name evidence="9" type="ordered locus">Nmlp_2872</name>
</gene>